<feature type="compositionally biased region" description="Basic and acidic residues" evidence="1">
    <location>
        <begin position="260"/>
        <end position="275"/>
    </location>
</feature>
<protein>
    <submittedName>
        <fullName evidence="2">Uncharacterized protein</fullName>
    </submittedName>
</protein>
<proteinExistence type="predicted"/>
<organism evidence="2 3">
    <name type="scientific">Cymbomonas tetramitiformis</name>
    <dbReference type="NCBI Taxonomy" id="36881"/>
    <lineage>
        <taxon>Eukaryota</taxon>
        <taxon>Viridiplantae</taxon>
        <taxon>Chlorophyta</taxon>
        <taxon>Pyramimonadophyceae</taxon>
        <taxon>Pyramimonadales</taxon>
        <taxon>Pyramimonadaceae</taxon>
        <taxon>Cymbomonas</taxon>
    </lineage>
</organism>
<evidence type="ECO:0000313" key="2">
    <source>
        <dbReference type="EMBL" id="KAK3246686.1"/>
    </source>
</evidence>
<feature type="region of interest" description="Disordered" evidence="1">
    <location>
        <begin position="245"/>
        <end position="275"/>
    </location>
</feature>
<accession>A0AAE0C1J2</accession>
<keyword evidence="3" id="KW-1185">Reference proteome</keyword>
<comment type="caution">
    <text evidence="2">The sequence shown here is derived from an EMBL/GenBank/DDBJ whole genome shotgun (WGS) entry which is preliminary data.</text>
</comment>
<evidence type="ECO:0000256" key="1">
    <source>
        <dbReference type="SAM" id="MobiDB-lite"/>
    </source>
</evidence>
<gene>
    <name evidence="2" type="ORF">CYMTET_43787</name>
</gene>
<dbReference type="AlphaFoldDB" id="A0AAE0C1J2"/>
<reference evidence="2 3" key="1">
    <citation type="journal article" date="2015" name="Genome Biol. Evol.">
        <title>Comparative Genomics of a Bacterivorous Green Alga Reveals Evolutionary Causalities and Consequences of Phago-Mixotrophic Mode of Nutrition.</title>
        <authorList>
            <person name="Burns J.A."/>
            <person name="Paasch A."/>
            <person name="Narechania A."/>
            <person name="Kim E."/>
        </authorList>
    </citation>
    <scope>NUCLEOTIDE SEQUENCE [LARGE SCALE GENOMIC DNA]</scope>
    <source>
        <strain evidence="2 3">PLY_AMNH</strain>
    </source>
</reference>
<name>A0AAE0C1J2_9CHLO</name>
<evidence type="ECO:0000313" key="3">
    <source>
        <dbReference type="Proteomes" id="UP001190700"/>
    </source>
</evidence>
<dbReference type="EMBL" id="LGRX02029569">
    <property type="protein sequence ID" value="KAK3246686.1"/>
    <property type="molecule type" value="Genomic_DNA"/>
</dbReference>
<sequence length="275" mass="30056">MDGRDAEMIRYRILLDKTYRRLINLYEDGFSFEEAKAKYEDITYKIPPIVTAATIPVITLSLLCKQLTGSGLPGPILGTVEGLSYLALPLGFGSLLPRIQEIIAGGDFEKDAILKILQKESKPPSQTDTLGKDATERVASLGKKLDANNPLAQQMADIEAAKVAKAALSEEEIAANEAFKKKLAAKALGMAQSQSDSFAANAEKEGTDSLLSQSVTQTMKESMTVENFDEDITKYDDAALSDKLNLSKPELSTGAPEQSASDKWREQYRNKNIQE</sequence>
<dbReference type="Proteomes" id="UP001190700">
    <property type="component" value="Unassembled WGS sequence"/>
</dbReference>